<dbReference type="InterPro" id="IPR026444">
    <property type="entry name" value="Secre_tail"/>
</dbReference>
<feature type="domain" description="Secretion system C-terminal sorting" evidence="2">
    <location>
        <begin position="1353"/>
        <end position="1424"/>
    </location>
</feature>
<evidence type="ECO:0000313" key="3">
    <source>
        <dbReference type="EMBL" id="MBO0935264.1"/>
    </source>
</evidence>
<evidence type="ECO:0000256" key="1">
    <source>
        <dbReference type="SAM" id="SignalP"/>
    </source>
</evidence>
<comment type="caution">
    <text evidence="3">The sequence shown here is derived from an EMBL/GenBank/DDBJ whole genome shotgun (WGS) entry which is preliminary data.</text>
</comment>
<feature type="chain" id="PRO_5036838002" evidence="1">
    <location>
        <begin position="23"/>
        <end position="1430"/>
    </location>
</feature>
<dbReference type="RefSeq" id="WP_207362825.1">
    <property type="nucleotide sequence ID" value="NZ_JAFMYV010000001.1"/>
</dbReference>
<organism evidence="3 4">
    <name type="scientific">Fibrella rubiginis</name>
    <dbReference type="NCBI Taxonomy" id="2817060"/>
    <lineage>
        <taxon>Bacteria</taxon>
        <taxon>Pseudomonadati</taxon>
        <taxon>Bacteroidota</taxon>
        <taxon>Cytophagia</taxon>
        <taxon>Cytophagales</taxon>
        <taxon>Spirosomataceae</taxon>
        <taxon>Fibrella</taxon>
    </lineage>
</organism>
<dbReference type="Pfam" id="PF18962">
    <property type="entry name" value="Por_Secre_tail"/>
    <property type="match status" value="1"/>
</dbReference>
<name>A0A939GDJ7_9BACT</name>
<keyword evidence="4" id="KW-1185">Reference proteome</keyword>
<keyword evidence="1" id="KW-0732">Signal</keyword>
<accession>A0A939GDJ7</accession>
<proteinExistence type="predicted"/>
<reference evidence="3" key="1">
    <citation type="submission" date="2021-03" db="EMBL/GenBank/DDBJ databases">
        <title>Fibrella sp. HMF5335 genome sequencing and assembly.</title>
        <authorList>
            <person name="Kang H."/>
            <person name="Kim H."/>
            <person name="Bae S."/>
            <person name="Joh K."/>
        </authorList>
    </citation>
    <scope>NUCLEOTIDE SEQUENCE</scope>
    <source>
        <strain evidence="3">HMF5335</strain>
    </source>
</reference>
<evidence type="ECO:0000259" key="2">
    <source>
        <dbReference type="Pfam" id="PF18962"/>
    </source>
</evidence>
<sequence>MKNAYSSLLCLFCLLLSVAGWAQSISLTNAPSGAYCGGAAVSISFTTTGTFGPGNVFKVQLSADKGANYIDLPESSASSPVLVTLPAAVTGAGGYVYRVVASQPQVVSNPSDVFKLVSLPSAQLTGSSLTGPINPYSAINLQMTLTGGGPYTVTLQDSTQFIKPEDDVSVTLPVRPAQSTTYRLASVRNACGTGPVSGSVAVAVNTVGFNLQVRPSEMFCLGSTVPIYFTTSGPLPANTVFEAELINERDNNSITKLPVTGSSSPLQITLPAESPGPLPYGYQLRIFSRTAGVSGYYNPALGVYLTYPARIAMPQSVSFAPGVTSVAAPISYTGLEGGSALLSNGETVWLSNTYPSFRVDANSPITSYSLVSYTGACSQSARFINRVTRVIKPSMLADSLSTKMVCAGQPVTLYYSTKPGYRVPDQLSVRLKSWYESDPGVVAEVTATKAGQVTFVPPPTMVARSGIVIELRDAAVDTLLMMFRSNLVINTVPQLMFSKPLQTASAPGDQFLEIQAFGGGTMTIALSDGTKSIIQGGYFNNAGNFLRVYTASTTSYSTVSVSNACGTMPLSASTTVAFRNATTTSPALYISPNNRGQSYFCPGAQEWLNITSSGTFADDNQFQIELGDQTIGSSWTVIQSFSKAESRLFTLPSTPGKYLVRVSSTNPVIRSAQGYYSISTPSPLVAASVQSASGILKSVNSQPISITLGPDEYLSAVYSIEGRAPARFDFSDGVSVDPSEATSIYARADRYFQPKTTNTYAVKQVTDLCGVSTTAVGGQVNLTVRPLRLLTYRAGDACVGSPVRVEFVASGYQPASVSYVVQATVNGQSNWQTLPTSGTASPLTTYFPASMAGKQVNCRVAYLLDGEWIPATYTTQLKVSALPSVTLTGPNNTTVVELDRSSAARAELKLSDALTTGTTILVYGSTSQIINTSTTSQSLFVSQPGTYSLAGTYNECGYGTVQGVVRVIEKPYLAASTLSKTSGCTGESTSLSYALGGAYDPDNIVSIYLVNTDNPTDRTLLTETTTLNGGYSLTLNPALRAGNYTVQYVTSAPARTFVGSVLTVRTPVSVSLMSGTKAVYATDSPSLAITTSGNTGPYTLTLATPTNQVVLTGEFTNAVPLATWQPGSYSVVGVSSQCGVGKATGTVSLVAIPVGDVTIRPVASSRFYCYDKQYVINLNTTGAFNPSNVFTAYLADSTGGNQVALPTVYGPNQLTVTVPASLRTGDRYTLRVGSSSPEHLGASLMQNLSVQPSPTALITGATSVYKGDSARVSIALTGTAPWQLTIADKAGPRSYTAATSPYVLTVRPDTTTSYRLTEVRNAQCGVGTATGTAQISVSPLLATEPVLSLTVRVWPNPTAGVLQLEGQMPGRGEVAVGLHTVTGSLVHQSVGEVRQGLLQHRIDLSGLPTGLYILTTEQEGRRSQFKVLKQ</sequence>
<dbReference type="Proteomes" id="UP000664034">
    <property type="component" value="Unassembled WGS sequence"/>
</dbReference>
<dbReference type="EMBL" id="JAFMYV010000001">
    <property type="protein sequence ID" value="MBO0935264.1"/>
    <property type="molecule type" value="Genomic_DNA"/>
</dbReference>
<feature type="signal peptide" evidence="1">
    <location>
        <begin position="1"/>
        <end position="22"/>
    </location>
</feature>
<protein>
    <submittedName>
        <fullName evidence="3">T9SS type A sorting domain-containing protein</fullName>
    </submittedName>
</protein>
<dbReference type="NCBIfam" id="TIGR04183">
    <property type="entry name" value="Por_Secre_tail"/>
    <property type="match status" value="1"/>
</dbReference>
<evidence type="ECO:0000313" key="4">
    <source>
        <dbReference type="Proteomes" id="UP000664034"/>
    </source>
</evidence>
<gene>
    <name evidence="3" type="ORF">J2I47_01760</name>
</gene>